<dbReference type="CTD" id="36383207"/>
<comment type="similarity">
    <text evidence="1">Belongs to the MTFR1 family.</text>
</comment>
<dbReference type="GeneID" id="36383207"/>
<dbReference type="GO" id="GO:0009060">
    <property type="term" value="P:aerobic respiration"/>
    <property type="evidence" value="ECO:0007669"/>
    <property type="project" value="TreeGrafter"/>
</dbReference>
<keyword evidence="5" id="KW-1185">Reference proteome</keyword>
<protein>
    <submittedName>
        <fullName evidence="4 6">Mitochondrial fission regulator 1 family-containing protein</fullName>
    </submittedName>
</protein>
<dbReference type="GO" id="GO:0005739">
    <property type="term" value="C:mitochondrion"/>
    <property type="evidence" value="ECO:0007669"/>
    <property type="project" value="TreeGrafter"/>
</dbReference>
<dbReference type="AlphaFoldDB" id="A0A090LRM2"/>
<dbReference type="WBParaSite" id="SRAE_X000015700.1">
    <property type="protein sequence ID" value="SRAE_X000015700.1"/>
    <property type="gene ID" value="WBGene00265713"/>
</dbReference>
<dbReference type="GO" id="GO:0000266">
    <property type="term" value="P:mitochondrial fission"/>
    <property type="evidence" value="ECO:0007669"/>
    <property type="project" value="TreeGrafter"/>
</dbReference>
<evidence type="ECO:0000313" key="5">
    <source>
        <dbReference type="Proteomes" id="UP000035682"/>
    </source>
</evidence>
<dbReference type="STRING" id="34506.A0A090LRM2"/>
<evidence type="ECO:0000313" key="6">
    <source>
        <dbReference type="WBParaSite" id="SRAE_X000015700.1"/>
    </source>
</evidence>
<dbReference type="InterPro" id="IPR007972">
    <property type="entry name" value="Mtfr1"/>
</dbReference>
<sequence>MDNNTNFTNISDVQHSFFSPTTTTPVVFSLVPNNDENDKPKGVGLTEVVKALDILMLAVREQFTNFREKLKQINVSQIVITAAKKLRGVVYQRFYLFFIRFIRRTSLYEDRNQSNKIWRDNMIAEKMKYENEYVGETLNDITDILLSDSFFYDNSTFHKYQIHPIRFENCISGDQGKENIIKRDNIKKENCDYDDKYSLQSGETGQISQITETEAFKKINEMEAEIFRLKEEMKKIMGLSSNNQYNNKSEDNRKTSIRRPCSSLDDGISITSSQHSPIISPRANEVTTNFIPPPPPPLPCMATLSNKKKDKLILKESKYNKIEEEVPRNKENNDTSAKMDNCILLSEIQKIKLRKVSKEEIKERKSKVISTESECSDVGSFLQQALYKKFKNVKSEVVSDTDSDSELSLWSDEDNELDTEIQDTI</sequence>
<accession>A0A090LRM2</accession>
<proteinExistence type="inferred from homology"/>
<name>A0A090LRM2_STRRB</name>
<dbReference type="Proteomes" id="UP000035682">
    <property type="component" value="Unplaced"/>
</dbReference>
<dbReference type="PANTHER" id="PTHR14215">
    <property type="entry name" value="PROTEIN OF UNKNOWN FUNCTION DUF729"/>
    <property type="match status" value="1"/>
</dbReference>
<reference evidence="6" key="2">
    <citation type="submission" date="2020-12" db="UniProtKB">
        <authorList>
            <consortium name="WormBaseParasite"/>
        </authorList>
    </citation>
    <scope>IDENTIFICATION</scope>
</reference>
<keyword evidence="2" id="KW-0175">Coiled coil</keyword>
<organism evidence="4">
    <name type="scientific">Strongyloides ratti</name>
    <name type="common">Parasitic roundworm</name>
    <dbReference type="NCBI Taxonomy" id="34506"/>
    <lineage>
        <taxon>Eukaryota</taxon>
        <taxon>Metazoa</taxon>
        <taxon>Ecdysozoa</taxon>
        <taxon>Nematoda</taxon>
        <taxon>Chromadorea</taxon>
        <taxon>Rhabditida</taxon>
        <taxon>Tylenchina</taxon>
        <taxon>Panagrolaimomorpha</taxon>
        <taxon>Strongyloidoidea</taxon>
        <taxon>Strongyloididae</taxon>
        <taxon>Strongyloides</taxon>
    </lineage>
</organism>
<feature type="region of interest" description="Disordered" evidence="3">
    <location>
        <begin position="402"/>
        <end position="425"/>
    </location>
</feature>
<evidence type="ECO:0000256" key="3">
    <source>
        <dbReference type="SAM" id="MobiDB-lite"/>
    </source>
</evidence>
<gene>
    <name evidence="4 6 7" type="ORF">SRAE_X000015700</name>
</gene>
<reference evidence="4 5" key="1">
    <citation type="submission" date="2014-09" db="EMBL/GenBank/DDBJ databases">
        <authorList>
            <person name="Martin A.A."/>
        </authorList>
    </citation>
    <scope>NUCLEOTIDE SEQUENCE</scope>
    <source>
        <strain evidence="5">ED321</strain>
        <strain evidence="4">ED321 Heterogonic</strain>
    </source>
</reference>
<feature type="coiled-coil region" evidence="2">
    <location>
        <begin position="212"/>
        <end position="239"/>
    </location>
</feature>
<evidence type="ECO:0000256" key="2">
    <source>
        <dbReference type="SAM" id="Coils"/>
    </source>
</evidence>
<evidence type="ECO:0000313" key="4">
    <source>
        <dbReference type="EMBL" id="CEF70827.1"/>
    </source>
</evidence>
<dbReference type="WormBase" id="SRAE_X000015700">
    <property type="protein sequence ID" value="SRP04320"/>
    <property type="gene ID" value="WBGene00265713"/>
</dbReference>
<feature type="region of interest" description="Disordered" evidence="3">
    <location>
        <begin position="241"/>
        <end position="260"/>
    </location>
</feature>
<dbReference type="RefSeq" id="XP_024510023.1">
    <property type="nucleotide sequence ID" value="XM_024644467.1"/>
</dbReference>
<dbReference type="PANTHER" id="PTHR14215:SF0">
    <property type="entry name" value="WH2 DOMAIN-CONTAINING PROTEIN"/>
    <property type="match status" value="1"/>
</dbReference>
<evidence type="ECO:0000256" key="1">
    <source>
        <dbReference type="ARBA" id="ARBA00005807"/>
    </source>
</evidence>
<dbReference type="EMBL" id="LN609530">
    <property type="protein sequence ID" value="CEF70827.1"/>
    <property type="molecule type" value="Genomic_DNA"/>
</dbReference>
<evidence type="ECO:0000313" key="7">
    <source>
        <dbReference type="WormBase" id="SRAE_X000015700"/>
    </source>
</evidence>